<dbReference type="RefSeq" id="WP_286055784.1">
    <property type="nucleotide sequence ID" value="NZ_JASVWF010000006.1"/>
</dbReference>
<reference evidence="2 3" key="1">
    <citation type="submission" date="2023-06" db="EMBL/GenBank/DDBJ databases">
        <title>Actinomycetospora Odt1-22.</title>
        <authorList>
            <person name="Supong K."/>
        </authorList>
    </citation>
    <scope>NUCLEOTIDE SEQUENCE [LARGE SCALE GENOMIC DNA]</scope>
    <source>
        <strain evidence="2 3">Odt1-22</strain>
    </source>
</reference>
<accession>A0ABT7MIP4</accession>
<evidence type="ECO:0000313" key="2">
    <source>
        <dbReference type="EMBL" id="MDL5159208.1"/>
    </source>
</evidence>
<dbReference type="Proteomes" id="UP001231924">
    <property type="component" value="Unassembled WGS sequence"/>
</dbReference>
<gene>
    <name evidence="2" type="ORF">QRT03_24800</name>
</gene>
<dbReference type="EMBL" id="JASVWF010000006">
    <property type="protein sequence ID" value="MDL5159208.1"/>
    <property type="molecule type" value="Genomic_DNA"/>
</dbReference>
<name>A0ABT7MIP4_9PSEU</name>
<organism evidence="2 3">
    <name type="scientific">Actinomycetospora termitidis</name>
    <dbReference type="NCBI Taxonomy" id="3053470"/>
    <lineage>
        <taxon>Bacteria</taxon>
        <taxon>Bacillati</taxon>
        <taxon>Actinomycetota</taxon>
        <taxon>Actinomycetes</taxon>
        <taxon>Pseudonocardiales</taxon>
        <taxon>Pseudonocardiaceae</taxon>
        <taxon>Actinomycetospora</taxon>
    </lineage>
</organism>
<dbReference type="Pfam" id="PF19760">
    <property type="entry name" value="DUF6247"/>
    <property type="match status" value="1"/>
</dbReference>
<protein>
    <submittedName>
        <fullName evidence="2">DUF6247 family protein</fullName>
    </submittedName>
</protein>
<sequence length="104" mass="11714">MTADPVPDDGPLQRGASPAQVRDRLPEPERSRFVAEYESALEDARTSLDLTALLDLIEHYRVVVMVWRDPVGFRSGVRQWAEIVTGEATPEDEPFELTRHRAGV</sequence>
<evidence type="ECO:0000256" key="1">
    <source>
        <dbReference type="SAM" id="MobiDB-lite"/>
    </source>
</evidence>
<feature type="region of interest" description="Disordered" evidence="1">
    <location>
        <begin position="1"/>
        <end position="28"/>
    </location>
</feature>
<evidence type="ECO:0000313" key="3">
    <source>
        <dbReference type="Proteomes" id="UP001231924"/>
    </source>
</evidence>
<keyword evidence="3" id="KW-1185">Reference proteome</keyword>
<comment type="caution">
    <text evidence="2">The sequence shown here is derived from an EMBL/GenBank/DDBJ whole genome shotgun (WGS) entry which is preliminary data.</text>
</comment>
<dbReference type="InterPro" id="IPR046214">
    <property type="entry name" value="DUF6247"/>
</dbReference>
<proteinExistence type="predicted"/>